<protein>
    <recommendedName>
        <fullName evidence="1">DNA mimic protein DMP19 C-terminal domain-containing protein</fullName>
    </recommendedName>
</protein>
<organism evidence="2 3">
    <name type="scientific">Rubritalea squalenifaciens DSM 18772</name>
    <dbReference type="NCBI Taxonomy" id="1123071"/>
    <lineage>
        <taxon>Bacteria</taxon>
        <taxon>Pseudomonadati</taxon>
        <taxon>Verrucomicrobiota</taxon>
        <taxon>Verrucomicrobiia</taxon>
        <taxon>Verrucomicrobiales</taxon>
        <taxon>Rubritaleaceae</taxon>
        <taxon>Rubritalea</taxon>
    </lineage>
</organism>
<dbReference type="InParanoid" id="A0A1M6DA57"/>
<proteinExistence type="predicted"/>
<sequence>MNESKEVAYEWCKKYKVSLNKVIFDSDEPNALLVSLPKYESNLFYLMQFDNIFYNGGLHEYLRGPNGDDYYNVINAAKVVGASSLASSLEAVAHYFPVEVIKGDGYEREDYVWSLAKRKGCDVVDDFIDVKVDDNLYDLIYKFYKINVNDQ</sequence>
<dbReference type="STRING" id="1123071.SAMN02745181_0685"/>
<evidence type="ECO:0000259" key="1">
    <source>
        <dbReference type="Pfam" id="PF14300"/>
    </source>
</evidence>
<dbReference type="Pfam" id="PF14300">
    <property type="entry name" value="DMP19"/>
    <property type="match status" value="1"/>
</dbReference>
<dbReference type="AlphaFoldDB" id="A0A1M6DA57"/>
<gene>
    <name evidence="2" type="ORF">SAMN02745181_0685</name>
</gene>
<evidence type="ECO:0000313" key="2">
    <source>
        <dbReference type="EMBL" id="SHI70126.1"/>
    </source>
</evidence>
<evidence type="ECO:0000313" key="3">
    <source>
        <dbReference type="Proteomes" id="UP000184510"/>
    </source>
</evidence>
<dbReference type="RefSeq" id="WP_143158073.1">
    <property type="nucleotide sequence ID" value="NZ_FQYR01000002.1"/>
</dbReference>
<reference evidence="2 3" key="1">
    <citation type="submission" date="2016-11" db="EMBL/GenBank/DDBJ databases">
        <authorList>
            <person name="Jaros S."/>
            <person name="Januszkiewicz K."/>
            <person name="Wedrychowicz H."/>
        </authorList>
    </citation>
    <scope>NUCLEOTIDE SEQUENCE [LARGE SCALE GENOMIC DNA]</scope>
    <source>
        <strain evidence="2 3">DSM 18772</strain>
    </source>
</reference>
<keyword evidence="3" id="KW-1185">Reference proteome</keyword>
<dbReference type="InterPro" id="IPR025402">
    <property type="entry name" value="DMP19_C"/>
</dbReference>
<accession>A0A1M6DA57</accession>
<name>A0A1M6DA57_9BACT</name>
<dbReference type="Proteomes" id="UP000184510">
    <property type="component" value="Unassembled WGS sequence"/>
</dbReference>
<feature type="domain" description="DNA mimic protein DMP19 C-terminal" evidence="1">
    <location>
        <begin position="35"/>
        <end position="143"/>
    </location>
</feature>
<dbReference type="EMBL" id="FQYR01000002">
    <property type="protein sequence ID" value="SHI70126.1"/>
    <property type="molecule type" value="Genomic_DNA"/>
</dbReference>